<evidence type="ECO:0000313" key="1">
    <source>
        <dbReference type="EMBL" id="MCV9388139.1"/>
    </source>
</evidence>
<proteinExistence type="predicted"/>
<dbReference type="PROSITE" id="PS51257">
    <property type="entry name" value="PROKAR_LIPOPROTEIN"/>
    <property type="match status" value="1"/>
</dbReference>
<gene>
    <name evidence="1" type="ORF">N7U62_15770</name>
</gene>
<dbReference type="Proteomes" id="UP001300692">
    <property type="component" value="Unassembled WGS sequence"/>
</dbReference>
<evidence type="ECO:0000313" key="2">
    <source>
        <dbReference type="Proteomes" id="UP001300692"/>
    </source>
</evidence>
<accession>A0ABT3CX18</accession>
<reference evidence="1 2" key="1">
    <citation type="submission" date="2022-10" db="EMBL/GenBank/DDBJ databases">
        <title>Comparative genomics and taxonomic characterization of three novel marine species of genus Reichenbachiella exhibiting antioxidant and polysaccharide degradation activities.</title>
        <authorList>
            <person name="Muhammad N."/>
            <person name="Lee Y.-J."/>
            <person name="Ko J."/>
            <person name="Kim S.-G."/>
        </authorList>
    </citation>
    <scope>NUCLEOTIDE SEQUENCE [LARGE SCALE GENOMIC DNA]</scope>
    <source>
        <strain evidence="1 2">ABR2-5</strain>
    </source>
</reference>
<dbReference type="RefSeq" id="WP_264138970.1">
    <property type="nucleotide sequence ID" value="NZ_JAOYOD010000001.1"/>
</dbReference>
<keyword evidence="2" id="KW-1185">Reference proteome</keyword>
<dbReference type="EMBL" id="JAOYOD010000001">
    <property type="protein sequence ID" value="MCV9388139.1"/>
    <property type="molecule type" value="Genomic_DNA"/>
</dbReference>
<sequence>MNRVIYFLVASVLGACSALEGEQKTNVNDIIKTHEIRQFTDVEVVMASEKYGANLYLQIDTLMSQGVLDCSTILKGESEYLDSLNQKIGGQISLGLAATDFRTKQEKELFEAYEYNYENEMDSKPSIQRMDDQYVLYTVAVESKDPSYETCLPEDTPIAMWSMIIPVKTVIISLD</sequence>
<comment type="caution">
    <text evidence="1">The sequence shown here is derived from an EMBL/GenBank/DDBJ whole genome shotgun (WGS) entry which is preliminary data.</text>
</comment>
<protein>
    <submittedName>
        <fullName evidence="1">Uncharacterized protein</fullName>
    </submittedName>
</protein>
<name>A0ABT3CX18_9BACT</name>
<organism evidence="1 2">
    <name type="scientific">Reichenbachiella ulvae</name>
    <dbReference type="NCBI Taxonomy" id="2980104"/>
    <lineage>
        <taxon>Bacteria</taxon>
        <taxon>Pseudomonadati</taxon>
        <taxon>Bacteroidota</taxon>
        <taxon>Cytophagia</taxon>
        <taxon>Cytophagales</taxon>
        <taxon>Reichenbachiellaceae</taxon>
        <taxon>Reichenbachiella</taxon>
    </lineage>
</organism>